<dbReference type="Pfam" id="PF17921">
    <property type="entry name" value="Integrase_H2C2"/>
    <property type="match status" value="1"/>
</dbReference>
<feature type="domain" description="Integrase zinc-binding" evidence="1">
    <location>
        <begin position="91"/>
        <end position="127"/>
    </location>
</feature>
<dbReference type="InterPro" id="IPR041588">
    <property type="entry name" value="Integrase_H2C2"/>
</dbReference>
<dbReference type="Gene3D" id="1.10.340.70">
    <property type="match status" value="1"/>
</dbReference>
<gene>
    <name evidence="2" type="ORF">PR048_013554</name>
</gene>
<evidence type="ECO:0000259" key="1">
    <source>
        <dbReference type="Pfam" id="PF17921"/>
    </source>
</evidence>
<sequence>MSLPIVFSECTIRTITKVLVTIRLSIIVRRKKAVMINVVNLTYETVQIIVLIRGSFILLIDQKGKGNMFLIKQEIYDLNIFIVQVVEDTWGRRKRKRLLNVNFFWPSMNQDISKYVKECSDCQLVKQPLNSKVGNYSGELPT</sequence>
<accession>A0ABQ9HSI4</accession>
<keyword evidence="3" id="KW-1185">Reference proteome</keyword>
<dbReference type="EMBL" id="JARBHB010000004">
    <property type="protein sequence ID" value="KAJ8887339.1"/>
    <property type="molecule type" value="Genomic_DNA"/>
</dbReference>
<evidence type="ECO:0000313" key="2">
    <source>
        <dbReference type="EMBL" id="KAJ8887339.1"/>
    </source>
</evidence>
<proteinExistence type="predicted"/>
<dbReference type="Proteomes" id="UP001159363">
    <property type="component" value="Chromosome X"/>
</dbReference>
<protein>
    <recommendedName>
        <fullName evidence="1">Integrase zinc-binding domain-containing protein</fullName>
    </recommendedName>
</protein>
<organism evidence="2 3">
    <name type="scientific">Dryococelus australis</name>
    <dbReference type="NCBI Taxonomy" id="614101"/>
    <lineage>
        <taxon>Eukaryota</taxon>
        <taxon>Metazoa</taxon>
        <taxon>Ecdysozoa</taxon>
        <taxon>Arthropoda</taxon>
        <taxon>Hexapoda</taxon>
        <taxon>Insecta</taxon>
        <taxon>Pterygota</taxon>
        <taxon>Neoptera</taxon>
        <taxon>Polyneoptera</taxon>
        <taxon>Phasmatodea</taxon>
        <taxon>Verophasmatodea</taxon>
        <taxon>Anareolatae</taxon>
        <taxon>Phasmatidae</taxon>
        <taxon>Eurycanthinae</taxon>
        <taxon>Dryococelus</taxon>
    </lineage>
</organism>
<comment type="caution">
    <text evidence="2">The sequence shown here is derived from an EMBL/GenBank/DDBJ whole genome shotgun (WGS) entry which is preliminary data.</text>
</comment>
<evidence type="ECO:0000313" key="3">
    <source>
        <dbReference type="Proteomes" id="UP001159363"/>
    </source>
</evidence>
<reference evidence="2 3" key="1">
    <citation type="submission" date="2023-02" db="EMBL/GenBank/DDBJ databases">
        <title>LHISI_Scaffold_Assembly.</title>
        <authorList>
            <person name="Stuart O.P."/>
            <person name="Cleave R."/>
            <person name="Magrath M.J.L."/>
            <person name="Mikheyev A.S."/>
        </authorList>
    </citation>
    <scope>NUCLEOTIDE SEQUENCE [LARGE SCALE GENOMIC DNA]</scope>
    <source>
        <strain evidence="2">Daus_M_001</strain>
        <tissue evidence="2">Leg muscle</tissue>
    </source>
</reference>
<name>A0ABQ9HSI4_9NEOP</name>